<dbReference type="InterPro" id="IPR018202">
    <property type="entry name" value="Ser_caboxypep_ser_AS"/>
</dbReference>
<dbReference type="Proteomes" id="UP001276659">
    <property type="component" value="Unassembled WGS sequence"/>
</dbReference>
<dbReference type="InterPro" id="IPR029058">
    <property type="entry name" value="AB_hydrolase_fold"/>
</dbReference>
<accession>A0AAD9Z142</accession>
<dbReference type="EMBL" id="JASNWA010000009">
    <property type="protein sequence ID" value="KAK3169275.1"/>
    <property type="molecule type" value="Genomic_DNA"/>
</dbReference>
<keyword evidence="4 6" id="KW-0378">Hydrolase</keyword>
<evidence type="ECO:0000313" key="7">
    <source>
        <dbReference type="EMBL" id="KAK3169275.1"/>
    </source>
</evidence>
<reference evidence="7" key="1">
    <citation type="submission" date="2022-11" db="EMBL/GenBank/DDBJ databases">
        <title>Chromosomal genome sequence assembly and mating type (MAT) locus characterization of the leprose asexual lichenized fungus Lepraria neglecta (Nyl.) Erichsen.</title>
        <authorList>
            <person name="Allen J.L."/>
            <person name="Pfeffer B."/>
        </authorList>
    </citation>
    <scope>NUCLEOTIDE SEQUENCE</scope>
    <source>
        <strain evidence="7">Allen 5258</strain>
    </source>
</reference>
<evidence type="ECO:0000256" key="3">
    <source>
        <dbReference type="ARBA" id="ARBA00022670"/>
    </source>
</evidence>
<dbReference type="PRINTS" id="PR00724">
    <property type="entry name" value="CRBOXYPTASEC"/>
</dbReference>
<name>A0AAD9Z142_9LECA</name>
<dbReference type="Pfam" id="PF00450">
    <property type="entry name" value="Peptidase_S10"/>
    <property type="match status" value="1"/>
</dbReference>
<dbReference type="PROSITE" id="PS00560">
    <property type="entry name" value="CARBOXYPEPT_SER_HIS"/>
    <property type="match status" value="1"/>
</dbReference>
<proteinExistence type="inferred from homology"/>
<comment type="similarity">
    <text evidence="1 6">Belongs to the peptidase S10 family.</text>
</comment>
<dbReference type="PROSITE" id="PS00131">
    <property type="entry name" value="CARBOXYPEPT_SER_SER"/>
    <property type="match status" value="1"/>
</dbReference>
<evidence type="ECO:0000256" key="6">
    <source>
        <dbReference type="RuleBase" id="RU361156"/>
    </source>
</evidence>
<dbReference type="GO" id="GO:0004185">
    <property type="term" value="F:serine-type carboxypeptidase activity"/>
    <property type="evidence" value="ECO:0007669"/>
    <property type="project" value="UniProtKB-UniRule"/>
</dbReference>
<feature type="signal peptide" evidence="6">
    <location>
        <begin position="1"/>
        <end position="20"/>
    </location>
</feature>
<evidence type="ECO:0000256" key="5">
    <source>
        <dbReference type="ARBA" id="ARBA00023180"/>
    </source>
</evidence>
<evidence type="ECO:0000256" key="2">
    <source>
        <dbReference type="ARBA" id="ARBA00022645"/>
    </source>
</evidence>
<keyword evidence="3 6" id="KW-0645">Protease</keyword>
<dbReference type="AlphaFoldDB" id="A0AAD9Z142"/>
<evidence type="ECO:0000256" key="4">
    <source>
        <dbReference type="ARBA" id="ARBA00022801"/>
    </source>
</evidence>
<dbReference type="GO" id="GO:0000324">
    <property type="term" value="C:fungal-type vacuole"/>
    <property type="evidence" value="ECO:0007669"/>
    <property type="project" value="TreeGrafter"/>
</dbReference>
<dbReference type="InterPro" id="IPR033124">
    <property type="entry name" value="Ser_caboxypep_his_AS"/>
</dbReference>
<dbReference type="PANTHER" id="PTHR11802:SF453">
    <property type="entry name" value="S1, PUTATIVE-RELATED"/>
    <property type="match status" value="1"/>
</dbReference>
<comment type="caution">
    <text evidence="7">The sequence shown here is derived from an EMBL/GenBank/DDBJ whole genome shotgun (WGS) entry which is preliminary data.</text>
</comment>
<keyword evidence="8" id="KW-1185">Reference proteome</keyword>
<dbReference type="InterPro" id="IPR001563">
    <property type="entry name" value="Peptidase_S10"/>
</dbReference>
<dbReference type="EC" id="3.4.16.-" evidence="6"/>
<sequence>MRLCNQLISVGLALSSSAFASPVPNDEAPKDKRSFVERDGQNFTVFEHAATGAKIEFVTNSGICETTPGVNQYSGYLSVGTNMNMWFWFFEARTAPTTAPLATWFNGGPGCSSMIGLFQENGPCHFANGASTPSLNPYSFNTYANMLYVDQPIGTGFSYGTDGASSTVTAAPYVWTFLQAFYAQFPQYENRNFGIFTESYGGHYGPEFADYFEQQNAAITSGTVKGQNIKLVALGINNGWFDPTLQYKAYVDFSYNNTYKPIITAAQHTTYTNTYNSKCVPALNTCKSSGSNSACETADNTCYNDIEGPLSATPANGGVAAYDFDVYDIREPSADPYPPETYSSYLLQPSVTSAIGAKATYTECPNAPYNKFAATGDDSRSFLTQLSAVVQSGIQVVVWAGDADWICNWFGGLAAANAVTYSGTSAFNAAPLNTYTVSGTQGGTFKTVGNFNFLRVFGAGHEVPYYQPQVALQVFKQIMGGGPLKST</sequence>
<gene>
    <name evidence="7" type="ORF">OEA41_008658</name>
</gene>
<protein>
    <recommendedName>
        <fullName evidence="6">Carboxypeptidase</fullName>
        <ecNumber evidence="6">3.4.16.-</ecNumber>
    </recommendedName>
</protein>
<keyword evidence="2 6" id="KW-0121">Carboxypeptidase</keyword>
<keyword evidence="5" id="KW-0325">Glycoprotein</keyword>
<dbReference type="GO" id="GO:0006508">
    <property type="term" value="P:proteolysis"/>
    <property type="evidence" value="ECO:0007669"/>
    <property type="project" value="UniProtKB-KW"/>
</dbReference>
<dbReference type="Gene3D" id="3.40.50.1820">
    <property type="entry name" value="alpha/beta hydrolase"/>
    <property type="match status" value="1"/>
</dbReference>
<dbReference type="SUPFAM" id="SSF53474">
    <property type="entry name" value="alpha/beta-Hydrolases"/>
    <property type="match status" value="1"/>
</dbReference>
<dbReference type="PANTHER" id="PTHR11802">
    <property type="entry name" value="SERINE PROTEASE FAMILY S10 SERINE CARBOXYPEPTIDASE"/>
    <property type="match status" value="1"/>
</dbReference>
<keyword evidence="6" id="KW-0732">Signal</keyword>
<evidence type="ECO:0000256" key="1">
    <source>
        <dbReference type="ARBA" id="ARBA00009431"/>
    </source>
</evidence>
<feature type="chain" id="PRO_5041770615" description="Carboxypeptidase" evidence="6">
    <location>
        <begin position="21"/>
        <end position="487"/>
    </location>
</feature>
<organism evidence="7 8">
    <name type="scientific">Lepraria neglecta</name>
    <dbReference type="NCBI Taxonomy" id="209136"/>
    <lineage>
        <taxon>Eukaryota</taxon>
        <taxon>Fungi</taxon>
        <taxon>Dikarya</taxon>
        <taxon>Ascomycota</taxon>
        <taxon>Pezizomycotina</taxon>
        <taxon>Lecanoromycetes</taxon>
        <taxon>OSLEUM clade</taxon>
        <taxon>Lecanoromycetidae</taxon>
        <taxon>Lecanorales</taxon>
        <taxon>Lecanorineae</taxon>
        <taxon>Stereocaulaceae</taxon>
        <taxon>Lepraria</taxon>
    </lineage>
</organism>
<evidence type="ECO:0000313" key="8">
    <source>
        <dbReference type="Proteomes" id="UP001276659"/>
    </source>
</evidence>
<dbReference type="Gene3D" id="1.10.287.410">
    <property type="match status" value="1"/>
</dbReference>